<feature type="compositionally biased region" description="Acidic residues" evidence="1">
    <location>
        <begin position="126"/>
        <end position="136"/>
    </location>
</feature>
<proteinExistence type="predicted"/>
<dbReference type="InterPro" id="IPR000313">
    <property type="entry name" value="PWWP_dom"/>
</dbReference>
<protein>
    <recommendedName>
        <fullName evidence="2">PWWP domain-containing protein</fullName>
    </recommendedName>
</protein>
<dbReference type="EMBL" id="JBBXMP010000009">
    <property type="protein sequence ID" value="KAL0069916.1"/>
    <property type="molecule type" value="Genomic_DNA"/>
</dbReference>
<evidence type="ECO:0000313" key="4">
    <source>
        <dbReference type="Proteomes" id="UP001437256"/>
    </source>
</evidence>
<reference evidence="3 4" key="1">
    <citation type="submission" date="2024-05" db="EMBL/GenBank/DDBJ databases">
        <title>A draft genome resource for the thread blight pathogen Marasmius tenuissimus strain MS-2.</title>
        <authorList>
            <person name="Yulfo-Soto G.E."/>
            <person name="Baruah I.K."/>
            <person name="Amoako-Attah I."/>
            <person name="Bukari Y."/>
            <person name="Meinhardt L.W."/>
            <person name="Bailey B.A."/>
            <person name="Cohen S.P."/>
        </authorList>
    </citation>
    <scope>NUCLEOTIDE SEQUENCE [LARGE SCALE GENOMIC DNA]</scope>
    <source>
        <strain evidence="3 4">MS-2</strain>
    </source>
</reference>
<sequence>MPQLRSTTSAEKSSNQTVAPEPATYAFKDVVLGKVKGWAAYPAWVIDPSAAPQAVRLDKPRDETAPTYLVHAWLTPKEISKLEKHDIEAYINKPRKTTPTNKELLAGYRAALNPTEWEMTLGAEVADAEENDDEEYSLQGNKRKKSATLLPGEEEPTGSISKKAGQPPTKKIRLRGMMTRSQVRHGSRST</sequence>
<dbReference type="Gene3D" id="2.30.30.140">
    <property type="match status" value="1"/>
</dbReference>
<keyword evidence="4" id="KW-1185">Reference proteome</keyword>
<dbReference type="Proteomes" id="UP001437256">
    <property type="component" value="Unassembled WGS sequence"/>
</dbReference>
<dbReference type="Pfam" id="PF00855">
    <property type="entry name" value="PWWP"/>
    <property type="match status" value="1"/>
</dbReference>
<feature type="domain" description="PWWP" evidence="2">
    <location>
        <begin position="28"/>
        <end position="113"/>
    </location>
</feature>
<evidence type="ECO:0000259" key="2">
    <source>
        <dbReference type="Pfam" id="PF00855"/>
    </source>
</evidence>
<accession>A0ABR3A983</accession>
<gene>
    <name evidence="3" type="ORF">AAF712_002811</name>
</gene>
<dbReference type="SUPFAM" id="SSF63748">
    <property type="entry name" value="Tudor/PWWP/MBT"/>
    <property type="match status" value="1"/>
</dbReference>
<feature type="region of interest" description="Disordered" evidence="1">
    <location>
        <begin position="126"/>
        <end position="190"/>
    </location>
</feature>
<comment type="caution">
    <text evidence="3">The sequence shown here is derived from an EMBL/GenBank/DDBJ whole genome shotgun (WGS) entry which is preliminary data.</text>
</comment>
<evidence type="ECO:0000256" key="1">
    <source>
        <dbReference type="SAM" id="MobiDB-lite"/>
    </source>
</evidence>
<organism evidence="3 4">
    <name type="scientific">Marasmius tenuissimus</name>
    <dbReference type="NCBI Taxonomy" id="585030"/>
    <lineage>
        <taxon>Eukaryota</taxon>
        <taxon>Fungi</taxon>
        <taxon>Dikarya</taxon>
        <taxon>Basidiomycota</taxon>
        <taxon>Agaricomycotina</taxon>
        <taxon>Agaricomycetes</taxon>
        <taxon>Agaricomycetidae</taxon>
        <taxon>Agaricales</taxon>
        <taxon>Marasmiineae</taxon>
        <taxon>Marasmiaceae</taxon>
        <taxon>Marasmius</taxon>
    </lineage>
</organism>
<evidence type="ECO:0000313" key="3">
    <source>
        <dbReference type="EMBL" id="KAL0069916.1"/>
    </source>
</evidence>
<name>A0ABR3A983_9AGAR</name>